<comment type="caution">
    <text evidence="2">The sequence shown here is derived from an EMBL/GenBank/DDBJ whole genome shotgun (WGS) entry which is preliminary data.</text>
</comment>
<evidence type="ECO:0000313" key="3">
    <source>
        <dbReference type="Proteomes" id="UP000050973"/>
    </source>
</evidence>
<dbReference type="SUPFAM" id="SSF52317">
    <property type="entry name" value="Class I glutamine amidotransferase-like"/>
    <property type="match status" value="1"/>
</dbReference>
<dbReference type="EMBL" id="AZGE01000012">
    <property type="protein sequence ID" value="KRM15346.1"/>
    <property type="molecule type" value="Genomic_DNA"/>
</dbReference>
<organism evidence="2 3">
    <name type="scientific">Limosilactobacillus oris DSM 4864</name>
    <dbReference type="NCBI Taxonomy" id="1423779"/>
    <lineage>
        <taxon>Bacteria</taxon>
        <taxon>Bacillati</taxon>
        <taxon>Bacillota</taxon>
        <taxon>Bacilli</taxon>
        <taxon>Lactobacillales</taxon>
        <taxon>Lactobacillaceae</taxon>
        <taxon>Limosilactobacillus</taxon>
    </lineage>
</organism>
<dbReference type="InterPro" id="IPR006287">
    <property type="entry name" value="DJ-1"/>
</dbReference>
<proteinExistence type="predicted"/>
<name>A0A0R1WBY2_9LACO</name>
<evidence type="ECO:0000259" key="1">
    <source>
        <dbReference type="Pfam" id="PF01965"/>
    </source>
</evidence>
<dbReference type="InterPro" id="IPR002818">
    <property type="entry name" value="DJ-1/PfpI"/>
</dbReference>
<feature type="domain" description="DJ-1/PfpI" evidence="1">
    <location>
        <begin position="6"/>
        <end position="171"/>
    </location>
</feature>
<evidence type="ECO:0000313" key="2">
    <source>
        <dbReference type="EMBL" id="KRM15346.1"/>
    </source>
</evidence>
<dbReference type="PANTHER" id="PTHR48094:SF12">
    <property type="entry name" value="PARKINSON DISEASE PROTEIN 7 HOMOLOG"/>
    <property type="match status" value="1"/>
</dbReference>
<dbReference type="InterPro" id="IPR029062">
    <property type="entry name" value="Class_I_gatase-like"/>
</dbReference>
<dbReference type="NCBIfam" id="TIGR01383">
    <property type="entry name" value="not_thiJ"/>
    <property type="match status" value="1"/>
</dbReference>
<dbReference type="Proteomes" id="UP000050973">
    <property type="component" value="Unassembled WGS sequence"/>
</dbReference>
<accession>A0A0R1WBY2</accession>
<dbReference type="GO" id="GO:0005737">
    <property type="term" value="C:cytoplasm"/>
    <property type="evidence" value="ECO:0007669"/>
    <property type="project" value="TreeGrafter"/>
</dbReference>
<gene>
    <name evidence="2" type="ORF">FC49_GL000393</name>
</gene>
<dbReference type="Pfam" id="PF01965">
    <property type="entry name" value="DJ-1_PfpI"/>
    <property type="match status" value="1"/>
</dbReference>
<dbReference type="PATRIC" id="fig|1423779.3.peg.397"/>
<dbReference type="AlphaFoldDB" id="A0A0R1WBY2"/>
<dbReference type="CDD" id="cd03135">
    <property type="entry name" value="GATase1_DJ-1"/>
    <property type="match status" value="1"/>
</dbReference>
<reference evidence="2 3" key="1">
    <citation type="journal article" date="2015" name="Genome Announc.">
        <title>Expanding the biotechnology potential of lactobacilli through comparative genomics of 213 strains and associated genera.</title>
        <authorList>
            <person name="Sun Z."/>
            <person name="Harris H.M."/>
            <person name="McCann A."/>
            <person name="Guo C."/>
            <person name="Argimon S."/>
            <person name="Zhang W."/>
            <person name="Yang X."/>
            <person name="Jeffery I.B."/>
            <person name="Cooney J.C."/>
            <person name="Kagawa T.F."/>
            <person name="Liu W."/>
            <person name="Song Y."/>
            <person name="Salvetti E."/>
            <person name="Wrobel A."/>
            <person name="Rasinkangas P."/>
            <person name="Parkhill J."/>
            <person name="Rea M.C."/>
            <person name="O'Sullivan O."/>
            <person name="Ritari J."/>
            <person name="Douillard F.P."/>
            <person name="Paul Ross R."/>
            <person name="Yang R."/>
            <person name="Briner A.E."/>
            <person name="Felis G.E."/>
            <person name="de Vos W.M."/>
            <person name="Barrangou R."/>
            <person name="Klaenhammer T.R."/>
            <person name="Caufield P.W."/>
            <person name="Cui Y."/>
            <person name="Zhang H."/>
            <person name="O'Toole P.W."/>
        </authorList>
    </citation>
    <scope>NUCLEOTIDE SEQUENCE [LARGE SCALE GENOMIC DNA]</scope>
    <source>
        <strain evidence="2 3">DSM 4864</strain>
    </source>
</reference>
<protein>
    <submittedName>
        <fullName evidence="2">Dj-1 family protein</fullName>
    </submittedName>
</protein>
<dbReference type="PANTHER" id="PTHR48094">
    <property type="entry name" value="PROTEIN/NUCLEIC ACID DEGLYCASE DJ-1-RELATED"/>
    <property type="match status" value="1"/>
</dbReference>
<sequence>MIILTKVAVVFAPGCEEVEGLTIVDVLRRMGVEVTMVGLEGQVVPGAHQIELTCDTVLDDHLLDYDLVAFPGGRGGAQKLSANKQLADLMRQRNVAGKWNAAMCAAPTALATYGLLDHCDYTCFPGFEKEIAQLATDAHFKEDITVVDEGGKVVTSRGPATAMAFAFRIAEVLGLDTKQIKHEMLYDYLMEQK</sequence>
<dbReference type="InterPro" id="IPR050325">
    <property type="entry name" value="Prot/Nucl_acid_deglycase"/>
</dbReference>
<dbReference type="Gene3D" id="3.40.50.880">
    <property type="match status" value="1"/>
</dbReference>